<evidence type="ECO:0000313" key="2">
    <source>
        <dbReference type="EMBL" id="OQX11031.1"/>
    </source>
</evidence>
<gene>
    <name evidence="2" type="ORF">BWK73_18780</name>
</gene>
<protein>
    <submittedName>
        <fullName evidence="2">Uncharacterized protein</fullName>
    </submittedName>
</protein>
<organism evidence="2 3">
    <name type="scientific">Thiothrix lacustris</name>
    <dbReference type="NCBI Taxonomy" id="525917"/>
    <lineage>
        <taxon>Bacteria</taxon>
        <taxon>Pseudomonadati</taxon>
        <taxon>Pseudomonadota</taxon>
        <taxon>Gammaproteobacteria</taxon>
        <taxon>Thiotrichales</taxon>
        <taxon>Thiotrichaceae</taxon>
        <taxon>Thiothrix</taxon>
    </lineage>
</organism>
<comment type="caution">
    <text evidence="2">The sequence shown here is derived from an EMBL/GenBank/DDBJ whole genome shotgun (WGS) entry which is preliminary data.</text>
</comment>
<dbReference type="AlphaFoldDB" id="A0A1Y1QPY3"/>
<evidence type="ECO:0000313" key="3">
    <source>
        <dbReference type="Proteomes" id="UP000192491"/>
    </source>
</evidence>
<reference evidence="2 3" key="1">
    <citation type="submission" date="2017-01" db="EMBL/GenBank/DDBJ databases">
        <title>Novel large sulfur bacteria in the metagenomes of groundwater-fed chemosynthetic microbial mats in the Lake Huron basin.</title>
        <authorList>
            <person name="Sharrar A.M."/>
            <person name="Flood B.E."/>
            <person name="Bailey J.V."/>
            <person name="Jones D.S."/>
            <person name="Biddanda B."/>
            <person name="Ruberg S.A."/>
            <person name="Marcus D.N."/>
            <person name="Dick G.J."/>
        </authorList>
    </citation>
    <scope>NUCLEOTIDE SEQUENCE [LARGE SCALE GENOMIC DNA]</scope>
    <source>
        <strain evidence="2">A8</strain>
    </source>
</reference>
<evidence type="ECO:0000256" key="1">
    <source>
        <dbReference type="SAM" id="MobiDB-lite"/>
    </source>
</evidence>
<feature type="region of interest" description="Disordered" evidence="1">
    <location>
        <begin position="1"/>
        <end position="127"/>
    </location>
</feature>
<dbReference type="Proteomes" id="UP000192491">
    <property type="component" value="Unassembled WGS sequence"/>
</dbReference>
<feature type="compositionally biased region" description="Basic and acidic residues" evidence="1">
    <location>
        <begin position="66"/>
        <end position="83"/>
    </location>
</feature>
<dbReference type="EMBL" id="MTEJ01000098">
    <property type="protein sequence ID" value="OQX11031.1"/>
    <property type="molecule type" value="Genomic_DNA"/>
</dbReference>
<proteinExistence type="predicted"/>
<feature type="compositionally biased region" description="Basic and acidic residues" evidence="1">
    <location>
        <begin position="38"/>
        <end position="52"/>
    </location>
</feature>
<sequence>MGRRRGRNGDRNPPQGSTETAHGKGEATPPGKRGGKGGSRDRIGKPDHDNRTGKRAHRATQTPPSRTERERVTNHDTKPRHETTAQTAAAGKNRTAGQQEYGTKQGNENRKKAWDTSQKTPPDHPTA</sequence>
<feature type="compositionally biased region" description="Polar residues" evidence="1">
    <location>
        <begin position="95"/>
        <end position="106"/>
    </location>
</feature>
<name>A0A1Y1QPY3_9GAMM</name>
<accession>A0A1Y1QPY3</accession>